<dbReference type="GO" id="GO:0003723">
    <property type="term" value="F:RNA binding"/>
    <property type="evidence" value="ECO:0007669"/>
    <property type="project" value="UniProtKB-KW"/>
</dbReference>
<name>A0A3E2BM04_9BACT</name>
<dbReference type="EMBL" id="QUAH01000007">
    <property type="protein sequence ID" value="RFT15682.1"/>
    <property type="molecule type" value="Genomic_DNA"/>
</dbReference>
<accession>A0A3E2BM04</accession>
<organism evidence="4 5">
    <name type="scientific">Candidatus Saccharicenans subterraneus</name>
    <dbReference type="NCBI Taxonomy" id="2508984"/>
    <lineage>
        <taxon>Bacteria</taxon>
        <taxon>Candidatus Aminicenantota</taxon>
        <taxon>Candidatus Aminicenantia</taxon>
        <taxon>Candidatus Aminicenantales</taxon>
        <taxon>Candidatus Saccharicenantaceae</taxon>
        <taxon>Candidatus Saccharicenans</taxon>
    </lineage>
</organism>
<dbReference type="AlphaFoldDB" id="A0A3E2BM04"/>
<dbReference type="CDD" id="cd21608">
    <property type="entry name" value="RRM2_NsCP33_like"/>
    <property type="match status" value="1"/>
</dbReference>
<dbReference type="Proteomes" id="UP000257323">
    <property type="component" value="Unassembled WGS sequence"/>
</dbReference>
<evidence type="ECO:0000256" key="1">
    <source>
        <dbReference type="ARBA" id="ARBA00022884"/>
    </source>
</evidence>
<dbReference type="InterPro" id="IPR012677">
    <property type="entry name" value="Nucleotide-bd_a/b_plait_sf"/>
</dbReference>
<dbReference type="InterPro" id="IPR052462">
    <property type="entry name" value="SLIRP/GR-RBP-like"/>
</dbReference>
<dbReference type="Gene3D" id="3.30.70.330">
    <property type="match status" value="1"/>
</dbReference>
<dbReference type="InterPro" id="IPR035979">
    <property type="entry name" value="RBD_domain_sf"/>
</dbReference>
<dbReference type="InterPro" id="IPR000504">
    <property type="entry name" value="RRM_dom"/>
</dbReference>
<feature type="domain" description="RRM" evidence="3">
    <location>
        <begin position="1"/>
        <end position="79"/>
    </location>
</feature>
<evidence type="ECO:0000313" key="5">
    <source>
        <dbReference type="Proteomes" id="UP000257323"/>
    </source>
</evidence>
<reference evidence="4 5" key="1">
    <citation type="submission" date="2018-08" db="EMBL/GenBank/DDBJ databases">
        <title>Genome analysis of the thermophilic bacterium of the candidate phylum Aminicenantes from deep subsurface aquifer revealed its physiology and ecological role.</title>
        <authorList>
            <person name="Kadnikov V.V."/>
            <person name="Mardanov A.V."/>
            <person name="Beletsky A.V."/>
            <person name="Karnachuk O.V."/>
            <person name="Ravin N.V."/>
        </authorList>
    </citation>
    <scope>NUCLEOTIDE SEQUENCE [LARGE SCALE GENOMIC DNA]</scope>
    <source>
        <strain evidence="4">BY38</strain>
    </source>
</reference>
<dbReference type="SMART" id="SM00360">
    <property type="entry name" value="RRM"/>
    <property type="match status" value="1"/>
</dbReference>
<dbReference type="Pfam" id="PF00076">
    <property type="entry name" value="RRM_1"/>
    <property type="match status" value="1"/>
</dbReference>
<dbReference type="PROSITE" id="PS50102">
    <property type="entry name" value="RRM"/>
    <property type="match status" value="1"/>
</dbReference>
<dbReference type="PANTHER" id="PTHR48027">
    <property type="entry name" value="HETEROGENEOUS NUCLEAR RIBONUCLEOPROTEIN 87F-RELATED"/>
    <property type="match status" value="1"/>
</dbReference>
<sequence length="102" mass="11073">MNIYVGNLSRDLTESELKETFEAFGTVNSASIIKDRYTGESRGFGFVEMPNQEEAQAAINSLNGKSLKGRTATVNEARPRTDKPRTGFGGGRGRGPAGGRRY</sequence>
<keyword evidence="1" id="KW-0694">RNA-binding</keyword>
<evidence type="ECO:0000259" key="3">
    <source>
        <dbReference type="PROSITE" id="PS50102"/>
    </source>
</evidence>
<comment type="caution">
    <text evidence="4">The sequence shown here is derived from an EMBL/GenBank/DDBJ whole genome shotgun (WGS) entry which is preliminary data.</text>
</comment>
<feature type="compositionally biased region" description="Gly residues" evidence="2">
    <location>
        <begin position="87"/>
        <end position="102"/>
    </location>
</feature>
<dbReference type="SUPFAM" id="SSF54928">
    <property type="entry name" value="RNA-binding domain, RBD"/>
    <property type="match status" value="1"/>
</dbReference>
<dbReference type="InterPro" id="IPR048289">
    <property type="entry name" value="RRM2_NsCP33-like"/>
</dbReference>
<gene>
    <name evidence="4" type="ORF">OP8BY_0057</name>
</gene>
<feature type="region of interest" description="Disordered" evidence="2">
    <location>
        <begin position="63"/>
        <end position="102"/>
    </location>
</feature>
<protein>
    <submittedName>
        <fullName evidence="4">RNA-binding protein</fullName>
    </submittedName>
</protein>
<proteinExistence type="predicted"/>
<evidence type="ECO:0000256" key="2">
    <source>
        <dbReference type="SAM" id="MobiDB-lite"/>
    </source>
</evidence>
<evidence type="ECO:0000313" key="4">
    <source>
        <dbReference type="EMBL" id="RFT15682.1"/>
    </source>
</evidence>